<accession>A0A6S8EPW8</accession>
<keyword evidence="10" id="KW-0411">Iron-sulfur</keyword>
<dbReference type="GO" id="GO:0090560">
    <property type="term" value="F:2-(3-amino-3-carboxypropyl)histidine synthase activity"/>
    <property type="evidence" value="ECO:0007669"/>
    <property type="project" value="UniProtKB-EC"/>
</dbReference>
<dbReference type="EMBL" id="HBIN01018227">
    <property type="protein sequence ID" value="CAE0443847.1"/>
    <property type="molecule type" value="Transcribed_RNA"/>
</dbReference>
<protein>
    <recommendedName>
        <fullName evidence="5">2-(3-amino-3-carboxypropyl)histidine synthase subunit 1</fullName>
        <ecNumber evidence="4">2.5.1.108</ecNumber>
    </recommendedName>
    <alternativeName>
        <fullName evidence="12">Diphthamide biosynthesis protein 1</fullName>
    </alternativeName>
    <alternativeName>
        <fullName evidence="13">Diphtheria toxin resistance protein 1</fullName>
    </alternativeName>
    <alternativeName>
        <fullName evidence="11">S-adenosyl-L-methionine:L-histidine 3-amino-3-carboxypropyltransferase 1</fullName>
    </alternativeName>
</protein>
<evidence type="ECO:0000256" key="5">
    <source>
        <dbReference type="ARBA" id="ARBA00021915"/>
    </source>
</evidence>
<evidence type="ECO:0000256" key="8">
    <source>
        <dbReference type="ARBA" id="ARBA00022723"/>
    </source>
</evidence>
<evidence type="ECO:0000313" key="16">
    <source>
        <dbReference type="EMBL" id="CAE0443846.1"/>
    </source>
</evidence>
<dbReference type="Pfam" id="PF01866">
    <property type="entry name" value="Diphthamide_syn"/>
    <property type="match status" value="1"/>
</dbReference>
<dbReference type="GO" id="GO:0051536">
    <property type="term" value="F:iron-sulfur cluster binding"/>
    <property type="evidence" value="ECO:0007669"/>
    <property type="project" value="UniProtKB-KW"/>
</dbReference>
<organism evidence="16">
    <name type="scientific">Aplanochytrium stocchinoi</name>
    <dbReference type="NCBI Taxonomy" id="215587"/>
    <lineage>
        <taxon>Eukaryota</taxon>
        <taxon>Sar</taxon>
        <taxon>Stramenopiles</taxon>
        <taxon>Bigyra</taxon>
        <taxon>Labyrinthulomycetes</taxon>
        <taxon>Thraustochytrida</taxon>
        <taxon>Thraustochytriidae</taxon>
        <taxon>Aplanochytrium</taxon>
    </lineage>
</organism>
<feature type="compositionally biased region" description="Basic and acidic residues" evidence="15">
    <location>
        <begin position="45"/>
        <end position="55"/>
    </location>
</feature>
<evidence type="ECO:0000256" key="4">
    <source>
        <dbReference type="ARBA" id="ARBA00012221"/>
    </source>
</evidence>
<dbReference type="SFLD" id="SFLDS00032">
    <property type="entry name" value="Radical_SAM_3-amino-3-carboxyp"/>
    <property type="match status" value="1"/>
</dbReference>
<dbReference type="PANTHER" id="PTHR10762:SF1">
    <property type="entry name" value="2-(3-AMINO-3-CARBOXYPROPYL)HISTIDINE SYNTHASE SUBUNIT 1"/>
    <property type="match status" value="1"/>
</dbReference>
<dbReference type="Gene3D" id="3.40.50.11850">
    <property type="entry name" value="Diphthamide synthesis DPH1/DPH2 domain 2"/>
    <property type="match status" value="1"/>
</dbReference>
<dbReference type="AlphaFoldDB" id="A0A6S8EPW8"/>
<dbReference type="NCBIfam" id="TIGR00322">
    <property type="entry name" value="diphth2_R"/>
    <property type="match status" value="1"/>
</dbReference>
<gene>
    <name evidence="16" type="ORF">ASTO00021_LOCUS13901</name>
    <name evidence="17" type="ORF">ASTO00021_LOCUS13902</name>
</gene>
<dbReference type="EC" id="2.5.1.108" evidence="4"/>
<evidence type="ECO:0000256" key="1">
    <source>
        <dbReference type="ARBA" id="ARBA00001966"/>
    </source>
</evidence>
<dbReference type="Gene3D" id="3.40.50.11860">
    <property type="entry name" value="Diphthamide synthesis DPH1/DPH2 domain 3"/>
    <property type="match status" value="1"/>
</dbReference>
<dbReference type="GO" id="GO:0046872">
    <property type="term" value="F:metal ion binding"/>
    <property type="evidence" value="ECO:0007669"/>
    <property type="project" value="UniProtKB-KW"/>
</dbReference>
<dbReference type="InterPro" id="IPR042263">
    <property type="entry name" value="DPH1/DPH2_1"/>
</dbReference>
<dbReference type="InterPro" id="IPR042265">
    <property type="entry name" value="DPH1/DPH2_3"/>
</dbReference>
<evidence type="ECO:0000313" key="17">
    <source>
        <dbReference type="EMBL" id="CAE0443847.1"/>
    </source>
</evidence>
<dbReference type="EMBL" id="HBIN01018226">
    <property type="protein sequence ID" value="CAE0443846.1"/>
    <property type="molecule type" value="Transcribed_RNA"/>
</dbReference>
<name>A0A6S8EPW8_9STRA</name>
<evidence type="ECO:0000256" key="2">
    <source>
        <dbReference type="ARBA" id="ARBA00005156"/>
    </source>
</evidence>
<evidence type="ECO:0000256" key="9">
    <source>
        <dbReference type="ARBA" id="ARBA00023004"/>
    </source>
</evidence>
<evidence type="ECO:0000256" key="12">
    <source>
        <dbReference type="ARBA" id="ARBA00032574"/>
    </source>
</evidence>
<feature type="region of interest" description="Disordered" evidence="15">
    <location>
        <begin position="1"/>
        <end position="55"/>
    </location>
</feature>
<dbReference type="FunFam" id="3.40.50.11840:FF:000001">
    <property type="entry name" value="2-(3-amino-3-carboxypropyl)histidine synthase subunit 1"/>
    <property type="match status" value="1"/>
</dbReference>
<dbReference type="PANTHER" id="PTHR10762">
    <property type="entry name" value="DIPHTHAMIDE BIOSYNTHESIS PROTEIN"/>
    <property type="match status" value="1"/>
</dbReference>
<dbReference type="FunFam" id="3.40.50.11850:FF:000002">
    <property type="entry name" value="2-(3-amino-3-carboxypropyl)histidine synthase subunit 1"/>
    <property type="match status" value="1"/>
</dbReference>
<keyword evidence="7" id="KW-0949">S-adenosyl-L-methionine</keyword>
<comment type="pathway">
    <text evidence="2">Protein modification; peptidyl-diphthamide biosynthesis.</text>
</comment>
<evidence type="ECO:0000256" key="7">
    <source>
        <dbReference type="ARBA" id="ARBA00022691"/>
    </source>
</evidence>
<proteinExistence type="inferred from homology"/>
<evidence type="ECO:0000256" key="10">
    <source>
        <dbReference type="ARBA" id="ARBA00023014"/>
    </source>
</evidence>
<reference evidence="16" key="1">
    <citation type="submission" date="2021-01" db="EMBL/GenBank/DDBJ databases">
        <authorList>
            <person name="Corre E."/>
            <person name="Pelletier E."/>
            <person name="Niang G."/>
            <person name="Scheremetjew M."/>
            <person name="Finn R."/>
            <person name="Kale V."/>
            <person name="Holt S."/>
            <person name="Cochrane G."/>
            <person name="Meng A."/>
            <person name="Brown T."/>
            <person name="Cohen L."/>
        </authorList>
    </citation>
    <scope>NUCLEOTIDE SEQUENCE</scope>
    <source>
        <strain evidence="16">GSBS06</strain>
    </source>
</reference>
<comment type="cofactor">
    <cofactor evidence="1">
        <name>[4Fe-4S] cluster</name>
        <dbReference type="ChEBI" id="CHEBI:49883"/>
    </cofactor>
</comment>
<sequence length="466" mass="52047">MENMKVSKVSGEEKKGASSNRPNRFVGPNKKKKAQVDVDTQAAGDKTKSEVSVSSKRDKALAVRLALARRRKGKTATGKRAALMNQIPDDILNDPELKAAMAQLPSNYDFQVAKTIWCLKRANAKRVALQLPEGLLMFACILSDIFEQIAGVEEALVMADVTYGACCIDDYGARALGCDFMVHYGHSCLVPIDVTSRGCGNEDGNSLKLLYVFVDIKIDVQHFVECVKLSFPENSTRLYVLGTIQFAASLHHAKELLEKFYSNVDVPQAKPLSKGEVLGCTSPSLEYGEHDALLFIADGRFHLESAMIANPYLPAYRYNPYDKILSRESYDSVKMRGIRKSVIDQARIATRWGVIMGTLGRQGNPAIVKRLETLLRKNKCEYFVLLLSETFPSKLQLMDRKVDAWVQVACPRLSIDWGTSFSKPLLSPYEAYVAFGEAEWKDIYPQDFYAKGSGPWTNYYEDPKSV</sequence>
<dbReference type="UniPathway" id="UPA00559"/>
<evidence type="ECO:0000256" key="11">
    <source>
        <dbReference type="ARBA" id="ARBA00031690"/>
    </source>
</evidence>
<evidence type="ECO:0000256" key="14">
    <source>
        <dbReference type="ARBA" id="ARBA00048403"/>
    </source>
</evidence>
<evidence type="ECO:0000256" key="6">
    <source>
        <dbReference type="ARBA" id="ARBA00022679"/>
    </source>
</evidence>
<keyword evidence="9" id="KW-0408">Iron</keyword>
<evidence type="ECO:0000256" key="13">
    <source>
        <dbReference type="ARBA" id="ARBA00032789"/>
    </source>
</evidence>
<keyword evidence="6" id="KW-0808">Transferase</keyword>
<evidence type="ECO:0000256" key="3">
    <source>
        <dbReference type="ARBA" id="ARBA00010173"/>
    </source>
</evidence>
<dbReference type="GO" id="GO:0017183">
    <property type="term" value="P:protein histidyl modification to diphthamide"/>
    <property type="evidence" value="ECO:0007669"/>
    <property type="project" value="UniProtKB-UniPathway"/>
</dbReference>
<dbReference type="InterPro" id="IPR016435">
    <property type="entry name" value="DPH1/DPH2"/>
</dbReference>
<evidence type="ECO:0000256" key="15">
    <source>
        <dbReference type="SAM" id="MobiDB-lite"/>
    </source>
</evidence>
<dbReference type="InterPro" id="IPR042264">
    <property type="entry name" value="DPH1/DPH2_2"/>
</dbReference>
<comment type="similarity">
    <text evidence="3">Belongs to the DPH1/DPH2 family. DPH1 subfamily.</text>
</comment>
<comment type="catalytic activity">
    <reaction evidence="14">
        <text>L-histidyl-[translation elongation factor 2] + S-adenosyl-L-methionine = 2-[(3S)-amino-3-carboxypropyl]-L-histidyl-[translation elongation factor 2] + S-methyl-5'-thioadenosine + H(+)</text>
        <dbReference type="Rhea" id="RHEA:36783"/>
        <dbReference type="Rhea" id="RHEA-COMP:9748"/>
        <dbReference type="Rhea" id="RHEA-COMP:9749"/>
        <dbReference type="ChEBI" id="CHEBI:15378"/>
        <dbReference type="ChEBI" id="CHEBI:17509"/>
        <dbReference type="ChEBI" id="CHEBI:29979"/>
        <dbReference type="ChEBI" id="CHEBI:59789"/>
        <dbReference type="ChEBI" id="CHEBI:73995"/>
        <dbReference type="EC" id="2.5.1.108"/>
    </reaction>
</comment>
<keyword evidence="8" id="KW-0479">Metal-binding</keyword>
<dbReference type="FunFam" id="3.40.50.11860:FF:000002">
    <property type="entry name" value="2-(3-amino-3-carboxypropyl)histidine synthase subunit 1"/>
    <property type="match status" value="1"/>
</dbReference>
<dbReference type="Gene3D" id="3.40.50.11840">
    <property type="entry name" value="Diphthamide synthesis DPH1/DPH2 domain 1"/>
    <property type="match status" value="1"/>
</dbReference>